<keyword evidence="2" id="KW-0645">Protease</keyword>
<dbReference type="InterPro" id="IPR038765">
    <property type="entry name" value="Papain-like_cys_pep_sf"/>
</dbReference>
<protein>
    <recommendedName>
        <fullName evidence="12">SWIM-type domain-containing protein</fullName>
    </recommendedName>
</protein>
<keyword evidence="4" id="KW-0479">Metal-binding</keyword>
<dbReference type="GO" id="GO:0008270">
    <property type="term" value="F:zinc ion binding"/>
    <property type="evidence" value="ECO:0007669"/>
    <property type="project" value="UniProtKB-KW"/>
</dbReference>
<keyword evidence="11" id="KW-1185">Reference proteome</keyword>
<evidence type="ECO:0000313" key="11">
    <source>
        <dbReference type="Proteomes" id="UP000434957"/>
    </source>
</evidence>
<dbReference type="GO" id="GO:0008234">
    <property type="term" value="F:cysteine-type peptidase activity"/>
    <property type="evidence" value="ECO:0007669"/>
    <property type="project" value="InterPro"/>
</dbReference>
<dbReference type="PROSITE" id="PS50600">
    <property type="entry name" value="ULP_PROTEASE"/>
    <property type="match status" value="1"/>
</dbReference>
<feature type="compositionally biased region" description="Basic residues" evidence="5">
    <location>
        <begin position="866"/>
        <end position="888"/>
    </location>
</feature>
<evidence type="ECO:0000256" key="4">
    <source>
        <dbReference type="PROSITE-ProRule" id="PRU00325"/>
    </source>
</evidence>
<dbReference type="PANTHER" id="PTHR31569">
    <property type="entry name" value="SWIM-TYPE DOMAIN-CONTAINING PROTEIN"/>
    <property type="match status" value="1"/>
</dbReference>
<dbReference type="Gene3D" id="3.40.395.10">
    <property type="entry name" value="Adenoviral Proteinase, Chain A"/>
    <property type="match status" value="1"/>
</dbReference>
<keyword evidence="4" id="KW-0862">Zinc</keyword>
<evidence type="ECO:0000313" key="8">
    <source>
        <dbReference type="EMBL" id="KAE9052169.1"/>
    </source>
</evidence>
<evidence type="ECO:0000313" key="9">
    <source>
        <dbReference type="EMBL" id="KAE9347721.1"/>
    </source>
</evidence>
<sequence>MSGSDPETHVPSVGVWKSSPITKEWHESWEAFYEYLKVYQADTHQLFRLRSSTSVAHRNAEIKPQAGADLSPELVPEEFKTYWVKLICTHGWRRKSRSTGQRKSIFNKSTQCKADVKAAVAWNNDKQQFMIRTTGYSTDHNHRVDAAAYDNHPSTRRVEDPVLLAFVDVLQSAGSKPKRIVQFLRAKTGKNVTLRDVHNMVARMREERRGCETVEQRLETVLRGFCKRRGNRASVYVDDRSLAQTITLQTRQMRRWFKAFPEVLLVDATHNTNDSRYKLFSFMIHDVYGHGQYVQHSLMENESAECLTDAIDAFKFSNPSWDKIRVIVIDKDMGELSLLESRFPQAKVILCHFHLKKYIRTEMAKSEYGGPSSFDKDQVEDAVDMMRTSPTIDEYTKYLKYLYFLLDNVHLRSDDDIPEPKHPFLRYFMKNWDQQKERWALYARSDVPHLGNHTNNRLETSWGHIKEILKPEMPLDECVDTLIFLQALAEMEYSKKITAVGYMQYQGADEELDRLSREVGTHAYRQIEAQYWMAKDRSTHYDISEITPNMFVVSGCDGRSYHVDTSKYRCSCVFMRTTLLPCRHVMYWRLINGKSAIPIRHIAPRWRLSCKLNQPAEEEDAPKDQVARKSFQLRESMMVASRHEVLNGTTKYTTACRRGNQIADIMSRNGTTVFNAMLAALDKFEEIIKDGIAPCVSRDKSLVDTFKPTQPEHVPVSMTDQTTTALIDAISGDKDLVELDEEVLSDEVPKTLSALHDTPGDRSPATAMTQRKAQMVTGVNGVSTGTGSAEDVPTGTDGTVEVTEGTAGADEVPTDTQGDAEVPTDTDRLIAGMRQSSILTKRHPASSASEGSDSSHPTSFTLTKSSKSRGRPKVRKQQKAPVKKSRMARGKENAAKLVQGTLAPVPNLQHLAKRLDEDYSYDGIQKTMQTLCERSLPQSKKAIAGIFSMEDCETDIRYVFPRWFVTKAQNAITQFRNGLAVDCGEDVVGVRVPRFGIYMLKDINTMGRWHCVMENLEKAEEAVNWAVNTVTKRISVPAELSNGVSDDTDEREHAIKRMMLRGGRSTLFGSLPYASLLSLCGNRWADDACMGHGLALLQREHRQIGIIAPIFHRFQAREDKLRHVSTGDPFNTANSFVLLALHVDNSHWCGVVLDFRQQSRSITVFDPLQAPKSKYYSMCDVLLRDLFGGVCKLMTIKKETKSRQPDVASCGVMVLMFFECYLRGIEMPRKPSPALLRFMRLRYLLKCIP</sequence>
<feature type="compositionally biased region" description="Low complexity" evidence="5">
    <location>
        <begin position="781"/>
        <end position="809"/>
    </location>
</feature>
<dbReference type="EMBL" id="QXFT01000307">
    <property type="protein sequence ID" value="KAE9347721.1"/>
    <property type="molecule type" value="Genomic_DNA"/>
</dbReference>
<evidence type="ECO:0000256" key="2">
    <source>
        <dbReference type="ARBA" id="ARBA00022670"/>
    </source>
</evidence>
<organism evidence="8 10">
    <name type="scientific">Phytophthora rubi</name>
    <dbReference type="NCBI Taxonomy" id="129364"/>
    <lineage>
        <taxon>Eukaryota</taxon>
        <taxon>Sar</taxon>
        <taxon>Stramenopiles</taxon>
        <taxon>Oomycota</taxon>
        <taxon>Peronosporomycetes</taxon>
        <taxon>Peronosporales</taxon>
        <taxon>Peronosporaceae</taxon>
        <taxon>Phytophthora</taxon>
    </lineage>
</organism>
<dbReference type="AlphaFoldDB" id="A0A6A3PCV1"/>
<keyword evidence="4" id="KW-0863">Zinc-finger</keyword>
<feature type="compositionally biased region" description="Polar residues" evidence="5">
    <location>
        <begin position="856"/>
        <end position="865"/>
    </location>
</feature>
<proteinExistence type="inferred from homology"/>
<keyword evidence="3" id="KW-0378">Hydrolase</keyword>
<gene>
    <name evidence="8" type="ORF">PR001_g759</name>
    <name evidence="9" type="ORF">PR003_g6778</name>
</gene>
<reference evidence="8 10" key="1">
    <citation type="submission" date="2018-09" db="EMBL/GenBank/DDBJ databases">
        <title>Genomic investigation of the strawberry pathogen Phytophthora fragariae indicates pathogenicity is determined by transcriptional variation in three key races.</title>
        <authorList>
            <person name="Adams T.M."/>
            <person name="Armitage A.D."/>
            <person name="Sobczyk M.K."/>
            <person name="Bates H.J."/>
            <person name="Dunwell J.M."/>
            <person name="Nellist C.F."/>
            <person name="Harrison R.J."/>
        </authorList>
    </citation>
    <scope>NUCLEOTIDE SEQUENCE [LARGE SCALE GENOMIC DNA]</scope>
    <source>
        <strain evidence="8 10">SCRP249</strain>
        <strain evidence="9 11">SCRP333</strain>
    </source>
</reference>
<evidence type="ECO:0008006" key="12">
    <source>
        <dbReference type="Google" id="ProtNLM"/>
    </source>
</evidence>
<evidence type="ECO:0000256" key="5">
    <source>
        <dbReference type="SAM" id="MobiDB-lite"/>
    </source>
</evidence>
<feature type="domain" description="SWIM-type" evidence="7">
    <location>
        <begin position="561"/>
        <end position="593"/>
    </location>
</feature>
<feature type="domain" description="Ubiquitin-like protease family profile" evidence="6">
    <location>
        <begin position="1069"/>
        <end position="1221"/>
    </location>
</feature>
<dbReference type="InterPro" id="IPR048324">
    <property type="entry name" value="ZSWIM1-3_RNaseH-like"/>
</dbReference>
<evidence type="ECO:0000259" key="6">
    <source>
        <dbReference type="PROSITE" id="PS50600"/>
    </source>
</evidence>
<feature type="compositionally biased region" description="Low complexity" evidence="5">
    <location>
        <begin position="846"/>
        <end position="855"/>
    </location>
</feature>
<dbReference type="Proteomes" id="UP000434957">
    <property type="component" value="Unassembled WGS sequence"/>
</dbReference>
<dbReference type="GO" id="GO:0006508">
    <property type="term" value="P:proteolysis"/>
    <property type="evidence" value="ECO:0007669"/>
    <property type="project" value="UniProtKB-KW"/>
</dbReference>
<dbReference type="Proteomes" id="UP000429607">
    <property type="component" value="Unassembled WGS sequence"/>
</dbReference>
<dbReference type="InterPro" id="IPR003653">
    <property type="entry name" value="Peptidase_C48_C"/>
</dbReference>
<evidence type="ECO:0000256" key="1">
    <source>
        <dbReference type="ARBA" id="ARBA00005234"/>
    </source>
</evidence>
<comment type="caution">
    <text evidence="8">The sequence shown here is derived from an EMBL/GenBank/DDBJ whole genome shotgun (WGS) entry which is preliminary data.</text>
</comment>
<feature type="region of interest" description="Disordered" evidence="5">
    <location>
        <begin position="781"/>
        <end position="893"/>
    </location>
</feature>
<dbReference type="PANTHER" id="PTHR31569:SF4">
    <property type="entry name" value="SWIM-TYPE DOMAIN-CONTAINING PROTEIN"/>
    <property type="match status" value="1"/>
</dbReference>
<name>A0A6A3PCV1_9STRA</name>
<dbReference type="InterPro" id="IPR007527">
    <property type="entry name" value="Znf_SWIM"/>
</dbReference>
<dbReference type="Pfam" id="PF21056">
    <property type="entry name" value="ZSWIM1-3_RNaseH-like"/>
    <property type="match status" value="1"/>
</dbReference>
<dbReference type="PROSITE" id="PS50966">
    <property type="entry name" value="ZF_SWIM"/>
    <property type="match status" value="1"/>
</dbReference>
<comment type="similarity">
    <text evidence="1">Belongs to the peptidase C48 family.</text>
</comment>
<evidence type="ECO:0000259" key="7">
    <source>
        <dbReference type="PROSITE" id="PS50966"/>
    </source>
</evidence>
<dbReference type="SUPFAM" id="SSF54001">
    <property type="entry name" value="Cysteine proteinases"/>
    <property type="match status" value="1"/>
</dbReference>
<accession>A0A6A3PCV1</accession>
<dbReference type="InterPro" id="IPR052579">
    <property type="entry name" value="Zinc_finger_SWIM"/>
</dbReference>
<dbReference type="EMBL" id="QXFV01000020">
    <property type="protein sequence ID" value="KAE9052169.1"/>
    <property type="molecule type" value="Genomic_DNA"/>
</dbReference>
<evidence type="ECO:0000256" key="3">
    <source>
        <dbReference type="ARBA" id="ARBA00022801"/>
    </source>
</evidence>
<dbReference type="Pfam" id="PF02902">
    <property type="entry name" value="Peptidase_C48"/>
    <property type="match status" value="1"/>
</dbReference>
<evidence type="ECO:0000313" key="10">
    <source>
        <dbReference type="Proteomes" id="UP000429607"/>
    </source>
</evidence>